<protein>
    <submittedName>
        <fullName evidence="1">Uncharacterized protein</fullName>
    </submittedName>
</protein>
<accession>A0A382LR73</accession>
<organism evidence="1">
    <name type="scientific">marine metagenome</name>
    <dbReference type="NCBI Taxonomy" id="408172"/>
    <lineage>
        <taxon>unclassified sequences</taxon>
        <taxon>metagenomes</taxon>
        <taxon>ecological metagenomes</taxon>
    </lineage>
</organism>
<proteinExistence type="predicted"/>
<name>A0A382LR73_9ZZZZ</name>
<evidence type="ECO:0000313" key="1">
    <source>
        <dbReference type="EMBL" id="SVC39110.1"/>
    </source>
</evidence>
<reference evidence="1" key="1">
    <citation type="submission" date="2018-05" db="EMBL/GenBank/DDBJ databases">
        <authorList>
            <person name="Lanie J.A."/>
            <person name="Ng W.-L."/>
            <person name="Kazmierczak K.M."/>
            <person name="Andrzejewski T.M."/>
            <person name="Davidsen T.M."/>
            <person name="Wayne K.J."/>
            <person name="Tettelin H."/>
            <person name="Glass J.I."/>
            <person name="Rusch D."/>
            <person name="Podicherti R."/>
            <person name="Tsui H.-C.T."/>
            <person name="Winkler M.E."/>
        </authorList>
    </citation>
    <scope>NUCLEOTIDE SEQUENCE</scope>
</reference>
<dbReference type="AlphaFoldDB" id="A0A382LR73"/>
<dbReference type="EMBL" id="UINC01088670">
    <property type="protein sequence ID" value="SVC39110.1"/>
    <property type="molecule type" value="Genomic_DNA"/>
</dbReference>
<gene>
    <name evidence="1" type="ORF">METZ01_LOCUS291964</name>
</gene>
<feature type="non-terminal residue" evidence="1">
    <location>
        <position position="1"/>
    </location>
</feature>
<sequence length="23" mass="2672">RKFMGLLLGDILNRASHPNTRMM</sequence>